<dbReference type="Pfam" id="PF13237">
    <property type="entry name" value="Fer4_10"/>
    <property type="match status" value="1"/>
</dbReference>
<sequence length="315" mass="34195">MEYRTLGRTGLNVSRLCFGGLTIGPLQSNRPLAEGAAVIRSAFDAGVNFIDTAELYRTYPYIRESLVGAKQDVIVASKSYAYTYEDMRLSVETACREINRDYIDLFLLHEQSSRMTLKGHAEALAYLCDAKRQGIIRATGISTHTIDVVRAAALIEEIDVIHPIINIKGIGITDGTAEEMLTAIRFAADCGKGIYAMKALGGGHLNTMAEQAFSWVLAQSGITSIAVGMQTIDEVLLNTEVFSGRTPDSRLWASVANVTRRLLVEDWCVGCGQCALHCPMKAITVKNGKASADSGQCVLCGYCGAYCPEFCLKII</sequence>
<dbReference type="GO" id="GO:0051536">
    <property type="term" value="F:iron-sulfur cluster binding"/>
    <property type="evidence" value="ECO:0007669"/>
    <property type="project" value="UniProtKB-KW"/>
</dbReference>
<dbReference type="AlphaFoldDB" id="A0A1W2AF30"/>
<evidence type="ECO:0000259" key="4">
    <source>
        <dbReference type="PROSITE" id="PS51379"/>
    </source>
</evidence>
<dbReference type="SUPFAM" id="SSF54862">
    <property type="entry name" value="4Fe-4S ferredoxins"/>
    <property type="match status" value="1"/>
</dbReference>
<keyword evidence="3" id="KW-0411">Iron-sulfur</keyword>
<dbReference type="STRING" id="112901.SAMN04488500_105251"/>
<evidence type="ECO:0000256" key="3">
    <source>
        <dbReference type="ARBA" id="ARBA00023014"/>
    </source>
</evidence>
<accession>A0A1W2AF30</accession>
<dbReference type="EMBL" id="FWXI01000005">
    <property type="protein sequence ID" value="SMC59276.1"/>
    <property type="molecule type" value="Genomic_DNA"/>
</dbReference>
<dbReference type="Gene3D" id="3.30.70.20">
    <property type="match status" value="1"/>
</dbReference>
<dbReference type="PRINTS" id="PR00069">
    <property type="entry name" value="ALDKETRDTASE"/>
</dbReference>
<dbReference type="InterPro" id="IPR053135">
    <property type="entry name" value="AKR2_Oxidoreductase"/>
</dbReference>
<dbReference type="InterPro" id="IPR017896">
    <property type="entry name" value="4Fe4S_Fe-S-bd"/>
</dbReference>
<dbReference type="SUPFAM" id="SSF51430">
    <property type="entry name" value="NAD(P)-linked oxidoreductase"/>
    <property type="match status" value="1"/>
</dbReference>
<proteinExistence type="predicted"/>
<dbReference type="CDD" id="cd19100">
    <property type="entry name" value="AKR_unchar"/>
    <property type="match status" value="1"/>
</dbReference>
<dbReference type="RefSeq" id="WP_084575163.1">
    <property type="nucleotide sequence ID" value="NZ_CP155572.1"/>
</dbReference>
<dbReference type="PANTHER" id="PTHR43312:SF1">
    <property type="entry name" value="NADP-DEPENDENT OXIDOREDUCTASE DOMAIN-CONTAINING PROTEIN"/>
    <property type="match status" value="1"/>
</dbReference>
<keyword evidence="2" id="KW-0408">Iron</keyword>
<keyword evidence="1" id="KW-0479">Metal-binding</keyword>
<dbReference type="GO" id="GO:0016491">
    <property type="term" value="F:oxidoreductase activity"/>
    <property type="evidence" value="ECO:0007669"/>
    <property type="project" value="InterPro"/>
</dbReference>
<dbReference type="GO" id="GO:0046872">
    <property type="term" value="F:metal ion binding"/>
    <property type="evidence" value="ECO:0007669"/>
    <property type="project" value="UniProtKB-KW"/>
</dbReference>
<feature type="domain" description="4Fe-4S ferredoxin-type" evidence="4">
    <location>
        <begin position="259"/>
        <end position="288"/>
    </location>
</feature>
<organism evidence="5 6">
    <name type="scientific">Sporomusa malonica</name>
    <dbReference type="NCBI Taxonomy" id="112901"/>
    <lineage>
        <taxon>Bacteria</taxon>
        <taxon>Bacillati</taxon>
        <taxon>Bacillota</taxon>
        <taxon>Negativicutes</taxon>
        <taxon>Selenomonadales</taxon>
        <taxon>Sporomusaceae</taxon>
        <taxon>Sporomusa</taxon>
    </lineage>
</organism>
<dbReference type="PANTHER" id="PTHR43312">
    <property type="entry name" value="D-THREO-ALDOSE 1-DEHYDROGENASE"/>
    <property type="match status" value="1"/>
</dbReference>
<dbReference type="Gene3D" id="3.20.20.100">
    <property type="entry name" value="NADP-dependent oxidoreductase domain"/>
    <property type="match status" value="1"/>
</dbReference>
<dbReference type="InterPro" id="IPR020471">
    <property type="entry name" value="AKR"/>
</dbReference>
<dbReference type="Pfam" id="PF00248">
    <property type="entry name" value="Aldo_ket_red"/>
    <property type="match status" value="1"/>
</dbReference>
<reference evidence="5 6" key="1">
    <citation type="submission" date="2017-04" db="EMBL/GenBank/DDBJ databases">
        <authorList>
            <person name="Afonso C.L."/>
            <person name="Miller P.J."/>
            <person name="Scott M.A."/>
            <person name="Spackman E."/>
            <person name="Goraichik I."/>
            <person name="Dimitrov K.M."/>
            <person name="Suarez D.L."/>
            <person name="Swayne D.E."/>
        </authorList>
    </citation>
    <scope>NUCLEOTIDE SEQUENCE [LARGE SCALE GENOMIC DNA]</scope>
    <source>
        <strain evidence="5 6">DSM 5090</strain>
    </source>
</reference>
<evidence type="ECO:0000256" key="2">
    <source>
        <dbReference type="ARBA" id="ARBA00023004"/>
    </source>
</evidence>
<keyword evidence="6" id="KW-1185">Reference proteome</keyword>
<dbReference type="PROSITE" id="PS51379">
    <property type="entry name" value="4FE4S_FER_2"/>
    <property type="match status" value="2"/>
</dbReference>
<dbReference type="OrthoDB" id="9804790at2"/>
<evidence type="ECO:0000256" key="1">
    <source>
        <dbReference type="ARBA" id="ARBA00022723"/>
    </source>
</evidence>
<dbReference type="PROSITE" id="PS00198">
    <property type="entry name" value="4FE4S_FER_1"/>
    <property type="match status" value="2"/>
</dbReference>
<dbReference type="Proteomes" id="UP000192738">
    <property type="component" value="Unassembled WGS sequence"/>
</dbReference>
<dbReference type="InterPro" id="IPR023210">
    <property type="entry name" value="NADP_OxRdtase_dom"/>
</dbReference>
<feature type="domain" description="4Fe-4S ferredoxin-type" evidence="4">
    <location>
        <begin position="289"/>
        <end position="315"/>
    </location>
</feature>
<gene>
    <name evidence="5" type="ORF">SAMN04488500_105251</name>
</gene>
<dbReference type="InterPro" id="IPR017900">
    <property type="entry name" value="4Fe4S_Fe_S_CS"/>
</dbReference>
<dbReference type="InterPro" id="IPR036812">
    <property type="entry name" value="NAD(P)_OxRdtase_dom_sf"/>
</dbReference>
<evidence type="ECO:0000313" key="6">
    <source>
        <dbReference type="Proteomes" id="UP000192738"/>
    </source>
</evidence>
<protein>
    <submittedName>
        <fullName evidence="5">Predicted oxidoreductase</fullName>
    </submittedName>
</protein>
<name>A0A1W2AF30_9FIRM</name>
<evidence type="ECO:0000313" key="5">
    <source>
        <dbReference type="EMBL" id="SMC59276.1"/>
    </source>
</evidence>